<evidence type="ECO:0000256" key="4">
    <source>
        <dbReference type="ARBA" id="ARBA00022481"/>
    </source>
</evidence>
<comment type="caution">
    <text evidence="13">The sequence shown here is derived from an EMBL/GenBank/DDBJ whole genome shotgun (WGS) entry which is preliminary data.</text>
</comment>
<dbReference type="EMBL" id="JAKOOW010000001">
    <property type="protein sequence ID" value="MCG6502926.1"/>
    <property type="molecule type" value="Genomic_DNA"/>
</dbReference>
<evidence type="ECO:0000313" key="13">
    <source>
        <dbReference type="EMBL" id="MCG6502926.1"/>
    </source>
</evidence>
<sequence length="223" mass="23990">MNKKINGFTLIELLVTIAILGIMAAIAMPSMSRFIANSQTLNRTEQVANLFRFAKSESIRLGVPVLICGVTVRSDGRHSGVCDANGNANSGMMAYADKNRNGKYDAGGDDLVVRTVTINGNGNLNLVLDMEACPLNSSQCGRVNVKEFVYMPSGMFGIKANRNDDPSNILVGKDFLKIMVSKASSQGNERRVIVGPNGNVFLCGSSQKETFEKNGASSKRLCN</sequence>
<gene>
    <name evidence="13" type="ORF">MB824_00195</name>
</gene>
<evidence type="ECO:0000256" key="7">
    <source>
        <dbReference type="ARBA" id="ARBA00022989"/>
    </source>
</evidence>
<name>A0ABS9NJF7_9NEIS</name>
<protein>
    <recommendedName>
        <fullName evidence="2">Type II secretion system protein H</fullName>
    </recommendedName>
    <alternativeName>
        <fullName evidence="10">General secretion pathway protein H</fullName>
    </alternativeName>
</protein>
<dbReference type="Proteomes" id="UP001298424">
    <property type="component" value="Unassembled WGS sequence"/>
</dbReference>
<keyword evidence="6 11" id="KW-0812">Transmembrane</keyword>
<dbReference type="InterPro" id="IPR012902">
    <property type="entry name" value="N_methyl_site"/>
</dbReference>
<keyword evidence="8 11" id="KW-0472">Membrane</keyword>
<keyword evidence="14" id="KW-1185">Reference proteome</keyword>
<dbReference type="InterPro" id="IPR022346">
    <property type="entry name" value="T2SS_GspH"/>
</dbReference>
<evidence type="ECO:0000256" key="1">
    <source>
        <dbReference type="ARBA" id="ARBA00004377"/>
    </source>
</evidence>
<proteinExistence type="inferred from homology"/>
<dbReference type="Pfam" id="PF07963">
    <property type="entry name" value="N_methyl"/>
    <property type="match status" value="1"/>
</dbReference>
<evidence type="ECO:0000256" key="9">
    <source>
        <dbReference type="ARBA" id="ARBA00025772"/>
    </source>
</evidence>
<feature type="transmembrane region" description="Helical" evidence="11">
    <location>
        <begin position="7"/>
        <end position="28"/>
    </location>
</feature>
<keyword evidence="5" id="KW-0997">Cell inner membrane</keyword>
<reference evidence="13 14" key="1">
    <citation type="submission" date="2022-02" db="EMBL/GenBank/DDBJ databases">
        <title>Genome sequence data of Kingella unionensis sp. nov. strain CICC 24913 (CCUG 75125).</title>
        <authorList>
            <person name="Xiao M."/>
        </authorList>
    </citation>
    <scope>NUCLEOTIDE SEQUENCE [LARGE SCALE GENOMIC DNA]</scope>
    <source>
        <strain evidence="13 14">CICC 24913</strain>
    </source>
</reference>
<evidence type="ECO:0000256" key="10">
    <source>
        <dbReference type="ARBA" id="ARBA00030775"/>
    </source>
</evidence>
<evidence type="ECO:0000256" key="2">
    <source>
        <dbReference type="ARBA" id="ARBA00021549"/>
    </source>
</evidence>
<keyword evidence="7 11" id="KW-1133">Transmembrane helix</keyword>
<dbReference type="Gene3D" id="3.30.700.10">
    <property type="entry name" value="Glycoprotein, Type 4 Pilin"/>
    <property type="match status" value="1"/>
</dbReference>
<accession>A0ABS9NJF7</accession>
<dbReference type="SUPFAM" id="SSF54523">
    <property type="entry name" value="Pili subunits"/>
    <property type="match status" value="1"/>
</dbReference>
<evidence type="ECO:0000256" key="11">
    <source>
        <dbReference type="SAM" id="Phobius"/>
    </source>
</evidence>
<evidence type="ECO:0000256" key="5">
    <source>
        <dbReference type="ARBA" id="ARBA00022519"/>
    </source>
</evidence>
<comment type="subcellular location">
    <subcellularLocation>
        <location evidence="1">Cell inner membrane</location>
        <topology evidence="1">Single-pass membrane protein</topology>
    </subcellularLocation>
</comment>
<dbReference type="Pfam" id="PF12019">
    <property type="entry name" value="GspH"/>
    <property type="match status" value="1"/>
</dbReference>
<comment type="similarity">
    <text evidence="9">Belongs to the GSP H family.</text>
</comment>
<keyword evidence="4" id="KW-0488">Methylation</keyword>
<evidence type="ECO:0000256" key="8">
    <source>
        <dbReference type="ARBA" id="ARBA00023136"/>
    </source>
</evidence>
<evidence type="ECO:0000313" key="14">
    <source>
        <dbReference type="Proteomes" id="UP001298424"/>
    </source>
</evidence>
<keyword evidence="3" id="KW-1003">Cell membrane</keyword>
<dbReference type="NCBIfam" id="TIGR02532">
    <property type="entry name" value="IV_pilin_GFxxxE"/>
    <property type="match status" value="1"/>
</dbReference>
<dbReference type="RefSeq" id="WP_238744795.1">
    <property type="nucleotide sequence ID" value="NZ_JAKOOW010000001.1"/>
</dbReference>
<organism evidence="13 14">
    <name type="scientific">Kingella pumchi</name>
    <dbReference type="NCBI Taxonomy" id="2779506"/>
    <lineage>
        <taxon>Bacteria</taxon>
        <taxon>Pseudomonadati</taxon>
        <taxon>Pseudomonadota</taxon>
        <taxon>Betaproteobacteria</taxon>
        <taxon>Neisseriales</taxon>
        <taxon>Neisseriaceae</taxon>
        <taxon>Kingella</taxon>
    </lineage>
</organism>
<feature type="domain" description="General secretion pathway GspH" evidence="12">
    <location>
        <begin position="44"/>
        <end position="121"/>
    </location>
</feature>
<evidence type="ECO:0000256" key="3">
    <source>
        <dbReference type="ARBA" id="ARBA00022475"/>
    </source>
</evidence>
<evidence type="ECO:0000259" key="12">
    <source>
        <dbReference type="Pfam" id="PF12019"/>
    </source>
</evidence>
<evidence type="ECO:0000256" key="6">
    <source>
        <dbReference type="ARBA" id="ARBA00022692"/>
    </source>
</evidence>
<dbReference type="InterPro" id="IPR045584">
    <property type="entry name" value="Pilin-like"/>
</dbReference>